<dbReference type="Pfam" id="PF01770">
    <property type="entry name" value="Folate_carrier"/>
    <property type="match status" value="1"/>
</dbReference>
<dbReference type="PANTHER" id="PTHR10686:SF20">
    <property type="entry name" value="FOLATE TRANSPORTER 1"/>
    <property type="match status" value="1"/>
</dbReference>
<feature type="chain" id="PRO_5041303463" description="Folate transporter 1" evidence="3">
    <location>
        <begin position="19"/>
        <end position="335"/>
    </location>
</feature>
<dbReference type="GO" id="GO:0005886">
    <property type="term" value="C:plasma membrane"/>
    <property type="evidence" value="ECO:0007669"/>
    <property type="project" value="TreeGrafter"/>
</dbReference>
<dbReference type="Proteomes" id="UP001177023">
    <property type="component" value="Unassembled WGS sequence"/>
</dbReference>
<gene>
    <name evidence="4" type="ORF">MSPICULIGERA_LOCUS13969</name>
</gene>
<keyword evidence="3" id="KW-0732">Signal</keyword>
<evidence type="ECO:0000313" key="5">
    <source>
        <dbReference type="Proteomes" id="UP001177023"/>
    </source>
</evidence>
<accession>A0AA36CUM6</accession>
<dbReference type="InterPro" id="IPR002666">
    <property type="entry name" value="Folate_carrier"/>
</dbReference>
<feature type="transmembrane region" description="Helical" evidence="2">
    <location>
        <begin position="74"/>
        <end position="92"/>
    </location>
</feature>
<reference evidence="4" key="1">
    <citation type="submission" date="2023-06" db="EMBL/GenBank/DDBJ databases">
        <authorList>
            <person name="Delattre M."/>
        </authorList>
    </citation>
    <scope>NUCLEOTIDE SEQUENCE</scope>
    <source>
        <strain evidence="4">AF72</strain>
    </source>
</reference>
<dbReference type="InterPro" id="IPR036259">
    <property type="entry name" value="MFS_trans_sf"/>
</dbReference>
<keyword evidence="2" id="KW-0812">Transmembrane</keyword>
<proteinExistence type="inferred from homology"/>
<organism evidence="4 5">
    <name type="scientific">Mesorhabditis spiculigera</name>
    <dbReference type="NCBI Taxonomy" id="96644"/>
    <lineage>
        <taxon>Eukaryota</taxon>
        <taxon>Metazoa</taxon>
        <taxon>Ecdysozoa</taxon>
        <taxon>Nematoda</taxon>
        <taxon>Chromadorea</taxon>
        <taxon>Rhabditida</taxon>
        <taxon>Rhabditina</taxon>
        <taxon>Rhabditomorpha</taxon>
        <taxon>Rhabditoidea</taxon>
        <taxon>Rhabditidae</taxon>
        <taxon>Mesorhabditinae</taxon>
        <taxon>Mesorhabditis</taxon>
    </lineage>
</organism>
<dbReference type="AlphaFoldDB" id="A0AA36CUM6"/>
<feature type="transmembrane region" description="Helical" evidence="2">
    <location>
        <begin position="98"/>
        <end position="120"/>
    </location>
</feature>
<evidence type="ECO:0000256" key="2">
    <source>
        <dbReference type="SAM" id="Phobius"/>
    </source>
</evidence>
<name>A0AA36CUM6_9BILA</name>
<dbReference type="SUPFAM" id="SSF103473">
    <property type="entry name" value="MFS general substrate transporter"/>
    <property type="match status" value="1"/>
</dbReference>
<keyword evidence="2" id="KW-0472">Membrane</keyword>
<evidence type="ECO:0000256" key="3">
    <source>
        <dbReference type="SAM" id="SignalP"/>
    </source>
</evidence>
<feature type="non-terminal residue" evidence="4">
    <location>
        <position position="1"/>
    </location>
</feature>
<dbReference type="GO" id="GO:0090482">
    <property type="term" value="F:vitamin transmembrane transporter activity"/>
    <property type="evidence" value="ECO:0007669"/>
    <property type="project" value="InterPro"/>
</dbReference>
<feature type="signal peptide" evidence="3">
    <location>
        <begin position="1"/>
        <end position="18"/>
    </location>
</feature>
<evidence type="ECO:0000313" key="4">
    <source>
        <dbReference type="EMBL" id="CAJ0575660.1"/>
    </source>
</evidence>
<comment type="caution">
    <text evidence="4">The sequence shown here is derived from an EMBL/GenBank/DDBJ whole genome shotgun (WGS) entry which is preliminary data.</text>
</comment>
<feature type="transmembrane region" description="Helical" evidence="2">
    <location>
        <begin position="158"/>
        <end position="180"/>
    </location>
</feature>
<keyword evidence="5" id="KW-1185">Reference proteome</keyword>
<evidence type="ECO:0008006" key="6">
    <source>
        <dbReference type="Google" id="ProtNLM"/>
    </source>
</evidence>
<comment type="similarity">
    <text evidence="1">Belongs to the reduced folate carrier (RFC) transporter (TC 2.A.48) family.</text>
</comment>
<dbReference type="Gene3D" id="1.20.1250.20">
    <property type="entry name" value="MFS general substrate transporter like domains"/>
    <property type="match status" value="1"/>
</dbReference>
<protein>
    <recommendedName>
        <fullName evidence="6">Folate transporter 1</fullName>
    </recommendedName>
</protein>
<dbReference type="PANTHER" id="PTHR10686">
    <property type="entry name" value="FOLATE TRANSPORTER"/>
    <property type="match status" value="1"/>
</dbReference>
<sequence length="335" mass="37714">MRWQLISLLVCLYGVVKEFRPATPFLTPYLVSEYKNLSIETVYSDIYPYWTYSYLVFLVCHITGYVLRYKPLIIVEAFGLCLTWAILVWGQGVNLMRLMQVVFGLASAAEIAFFSYLYAVVDVKEYRRVTSWTKSSVLLGKLFAFALAQFLVSTETGSYLLLNQITFGAVSLAAIISLFLPAVPKTRPDLVEPATDCELEPVNTIKIDAAPEQSYLNTLKGTFSIYRSNPLVLKWSLWWALLSCAQYQIYNYIQPLWMQIDSVTKAENGLIEFINTFLVFVYHAMSPITSATIASQLEKRAYGFVFGANSLFALVCQSALTHSSCSGQPSFSESA</sequence>
<dbReference type="EMBL" id="CATQJA010002640">
    <property type="protein sequence ID" value="CAJ0575660.1"/>
    <property type="molecule type" value="Genomic_DNA"/>
</dbReference>
<keyword evidence="2" id="KW-1133">Transmembrane helix</keyword>
<evidence type="ECO:0000256" key="1">
    <source>
        <dbReference type="ARBA" id="ARBA00005773"/>
    </source>
</evidence>
<feature type="transmembrane region" description="Helical" evidence="2">
    <location>
        <begin position="49"/>
        <end position="67"/>
    </location>
</feature>